<reference evidence="1" key="1">
    <citation type="journal article" date="2021" name="Proc. Natl. Acad. Sci. U.S.A.">
        <title>A Catalog of Tens of Thousands of Viruses from Human Metagenomes Reveals Hidden Associations with Chronic Diseases.</title>
        <authorList>
            <person name="Tisza M.J."/>
            <person name="Buck C.B."/>
        </authorList>
    </citation>
    <scope>NUCLEOTIDE SEQUENCE</scope>
    <source>
        <strain evidence="1">CtqED62</strain>
    </source>
</reference>
<protein>
    <recommendedName>
        <fullName evidence="2">Tail protein</fullName>
    </recommendedName>
</protein>
<name>A0A8S5MRC8_9CAUD</name>
<accession>A0A8S5MRC8</accession>
<sequence length="611" mass="65623">MDLIYTNQNREDIGVLHDFSLDLAFGSGENDFELTVSRENNVAQAGYYIYIQGTEYGGIIDAVKSDTGTAEVTYSGRTWHGILNSKILEPDSGQAYLTVSGDANTVLATLIARMGLGALFEASSTPSGITVKTYQFDRYISGYNGILKMLKTVGAKLRIVHTGTNVVVSAVPVTDYTQDGVSDDQTALTVLKTKNKVNHLICLGTGELADRMVIHLYADAAGNISRTQTFTGLEEYTAVYDYSSVESEDDLVAGGTERFKELLQQDQLDVNFPESDDIYSVGDIVGATDNVTGISIAVPVTKKIVKIEGDLVSVAIETNTESVSAQASTGGGGSSGGSEELIAGSGIAVEGRKISTAAAPYNILDNSDFRNPVNQDGISSVTASAWTRIIDRWRAYSQSGTAKLQADGILISGDFSQPISVSDGAKYNGKTLTFAAKIGGNVYCVSFHVNLDGSYHEDSVATPYGRIYIVVGSAKDLAVLIRNNTGSAVVEWAALYEGAYTTDTIPAYQPKGYAVERAECLRYRERVRVIGVISKGSYDGSVFRFGVNYSEKRVIPTISIVEFWSPGWYGQSDMGNVTVQVEDRFRAAICTDKAATAGLIAYCTVWVNADL</sequence>
<dbReference type="EMBL" id="BK014965">
    <property type="protein sequence ID" value="DAD84690.1"/>
    <property type="molecule type" value="Genomic_DNA"/>
</dbReference>
<evidence type="ECO:0008006" key="2">
    <source>
        <dbReference type="Google" id="ProtNLM"/>
    </source>
</evidence>
<organism evidence="1">
    <name type="scientific">Siphoviridae sp. ctqED62</name>
    <dbReference type="NCBI Taxonomy" id="2826468"/>
    <lineage>
        <taxon>Viruses</taxon>
        <taxon>Duplodnaviria</taxon>
        <taxon>Heunggongvirae</taxon>
        <taxon>Uroviricota</taxon>
        <taxon>Caudoviricetes</taxon>
    </lineage>
</organism>
<evidence type="ECO:0000313" key="1">
    <source>
        <dbReference type="EMBL" id="DAD84690.1"/>
    </source>
</evidence>
<proteinExistence type="predicted"/>